<proteinExistence type="predicted"/>
<accession>A0A3B0WXK1</accession>
<dbReference type="PRINTS" id="PR00394">
    <property type="entry name" value="RHSPROTEIN"/>
</dbReference>
<evidence type="ECO:0000313" key="1">
    <source>
        <dbReference type="EMBL" id="VAW60251.1"/>
    </source>
</evidence>
<dbReference type="PANTHER" id="PTHR32305">
    <property type="match status" value="1"/>
</dbReference>
<dbReference type="Gene3D" id="2.180.10.10">
    <property type="entry name" value="RHS repeat-associated core"/>
    <property type="match status" value="1"/>
</dbReference>
<dbReference type="InterPro" id="IPR050708">
    <property type="entry name" value="T6SS_VgrG/RHS"/>
</dbReference>
<organism evidence="1">
    <name type="scientific">hydrothermal vent metagenome</name>
    <dbReference type="NCBI Taxonomy" id="652676"/>
    <lineage>
        <taxon>unclassified sequences</taxon>
        <taxon>metagenomes</taxon>
        <taxon>ecological metagenomes</taxon>
    </lineage>
</organism>
<dbReference type="EMBL" id="UOFG01000116">
    <property type="protein sequence ID" value="VAW60251.1"/>
    <property type="molecule type" value="Genomic_DNA"/>
</dbReference>
<gene>
    <name evidence="1" type="ORF">MNBD_GAMMA11-3274</name>
</gene>
<dbReference type="InterPro" id="IPR022385">
    <property type="entry name" value="Rhs_assc_core"/>
</dbReference>
<protein>
    <submittedName>
        <fullName evidence="1">Rhs-family protein</fullName>
    </submittedName>
</protein>
<dbReference type="AlphaFoldDB" id="A0A3B0WXK1"/>
<name>A0A3B0WXK1_9ZZZZ</name>
<reference evidence="1" key="1">
    <citation type="submission" date="2018-06" db="EMBL/GenBank/DDBJ databases">
        <authorList>
            <person name="Zhirakovskaya E."/>
        </authorList>
    </citation>
    <scope>NUCLEOTIDE SEQUENCE</scope>
</reference>
<dbReference type="NCBIfam" id="TIGR03696">
    <property type="entry name" value="Rhs_assc_core"/>
    <property type="match status" value="1"/>
</dbReference>
<dbReference type="PANTHER" id="PTHR32305:SF15">
    <property type="entry name" value="PROTEIN RHSA-RELATED"/>
    <property type="match status" value="1"/>
</dbReference>
<sequence length="255" mass="27829">MCLFFEACFVGSVVDNKGRCTIDGAEIPVFSFGLLAAIWFFVFTHCAAPVSGVTGTVKYFDEETGLHYNRHRYYNPDTGQFISQDPIGLRGGVNNYQYAPNPLGWIDPLGLKCKELGELISKYDAITPGPLPDSVAETFSGGRYDEIVVKNPITLYRAWHPGQSREFGGFWSLEKPTGSLSTRIDSALLPEWGEIRGTHYRNQATQFTKVKVPAGTTIYSGKVGSQGGAWVGGGSQVLVKGGVKDSWKTGEGKLK</sequence>